<keyword evidence="1" id="KW-0732">Signal</keyword>
<accession>A0A2P8G5E4</accession>
<protein>
    <recommendedName>
        <fullName evidence="4">Outer membrane protein with beta-barrel domain</fullName>
    </recommendedName>
</protein>
<name>A0A2P8G5E4_9BACT</name>
<comment type="caution">
    <text evidence="2">The sequence shown here is derived from an EMBL/GenBank/DDBJ whole genome shotgun (WGS) entry which is preliminary data.</text>
</comment>
<evidence type="ECO:0000256" key="1">
    <source>
        <dbReference type="SAM" id="SignalP"/>
    </source>
</evidence>
<evidence type="ECO:0000313" key="2">
    <source>
        <dbReference type="EMBL" id="PSL29201.1"/>
    </source>
</evidence>
<sequence>MKTLVVLVAIVSLGFTTYAQQDSTRGSYLGLDVINSVPTYALPNWYYIRKTIIVEPYYHFNIKRPDASVVIGAGFAKGSTRQYDEFDPSQNFQGAYFRASYEFQHRSRFISVGYGPIISFASYSGKFVFDGPTFGDYEGSFQERNNVAIGWEGYIAYDLKLGRYLSLRFLLRNVMGRRTKASVYVQYYPGFGYTPPLLNNRFLYSGGLSFQLYYRLP</sequence>
<feature type="chain" id="PRO_5015156568" description="Outer membrane protein with beta-barrel domain" evidence="1">
    <location>
        <begin position="22"/>
        <end position="217"/>
    </location>
</feature>
<reference evidence="2 3" key="1">
    <citation type="submission" date="2018-03" db="EMBL/GenBank/DDBJ databases">
        <title>Genomic Encyclopedia of Archaeal and Bacterial Type Strains, Phase II (KMG-II): from individual species to whole genera.</title>
        <authorList>
            <person name="Goeker M."/>
        </authorList>
    </citation>
    <scope>NUCLEOTIDE SEQUENCE [LARGE SCALE GENOMIC DNA]</scope>
    <source>
        <strain evidence="2 3">DSM 29057</strain>
    </source>
</reference>
<proteinExistence type="predicted"/>
<feature type="signal peptide" evidence="1">
    <location>
        <begin position="1"/>
        <end position="21"/>
    </location>
</feature>
<evidence type="ECO:0008006" key="4">
    <source>
        <dbReference type="Google" id="ProtNLM"/>
    </source>
</evidence>
<evidence type="ECO:0000313" key="3">
    <source>
        <dbReference type="Proteomes" id="UP000241964"/>
    </source>
</evidence>
<dbReference type="RefSeq" id="WP_106595505.1">
    <property type="nucleotide sequence ID" value="NZ_PYAS01000005.1"/>
</dbReference>
<dbReference type="Proteomes" id="UP000241964">
    <property type="component" value="Unassembled WGS sequence"/>
</dbReference>
<dbReference type="EMBL" id="PYAS01000005">
    <property type="protein sequence ID" value="PSL29201.1"/>
    <property type="molecule type" value="Genomic_DNA"/>
</dbReference>
<organism evidence="2 3">
    <name type="scientific">Dyadobacter jiangsuensis</name>
    <dbReference type="NCBI Taxonomy" id="1591085"/>
    <lineage>
        <taxon>Bacteria</taxon>
        <taxon>Pseudomonadati</taxon>
        <taxon>Bacteroidota</taxon>
        <taxon>Cytophagia</taxon>
        <taxon>Cytophagales</taxon>
        <taxon>Spirosomataceae</taxon>
        <taxon>Dyadobacter</taxon>
    </lineage>
</organism>
<gene>
    <name evidence="2" type="ORF">CLV60_10536</name>
</gene>
<dbReference type="AlphaFoldDB" id="A0A2P8G5E4"/>
<dbReference type="OrthoDB" id="944188at2"/>
<keyword evidence="3" id="KW-1185">Reference proteome</keyword>